<dbReference type="PROSITE" id="PS00028">
    <property type="entry name" value="ZINC_FINGER_C2H2_1"/>
    <property type="match status" value="1"/>
</dbReference>
<evidence type="ECO:0000313" key="4">
    <source>
        <dbReference type="EMBL" id="EPS58107.1"/>
    </source>
</evidence>
<gene>
    <name evidence="4" type="ORF">M569_16711</name>
</gene>
<protein>
    <recommendedName>
        <fullName evidence="3">C2H2-type domain-containing protein</fullName>
    </recommendedName>
</protein>
<evidence type="ECO:0000259" key="3">
    <source>
        <dbReference type="PROSITE" id="PS50157"/>
    </source>
</evidence>
<name>S8DFD9_9LAMI</name>
<dbReference type="EMBL" id="AUSU01009534">
    <property type="protein sequence ID" value="EPS58107.1"/>
    <property type="molecule type" value="Genomic_DNA"/>
</dbReference>
<keyword evidence="1" id="KW-0862">Zinc</keyword>
<comment type="caution">
    <text evidence="4">The sequence shown here is derived from an EMBL/GenBank/DDBJ whole genome shotgun (WGS) entry which is preliminary data.</text>
</comment>
<dbReference type="PANTHER" id="PTHR35744">
    <property type="entry name" value="C2H2-TYPE DOMAIN-CONTAINING PROTEIN"/>
    <property type="match status" value="1"/>
</dbReference>
<accession>S8DFD9</accession>
<dbReference type="AlphaFoldDB" id="S8DFD9"/>
<feature type="domain" description="C2H2-type" evidence="3">
    <location>
        <begin position="99"/>
        <end position="127"/>
    </location>
</feature>
<dbReference type="PROSITE" id="PS50157">
    <property type="entry name" value="ZINC_FINGER_C2H2_2"/>
    <property type="match status" value="1"/>
</dbReference>
<feature type="region of interest" description="Disordered" evidence="2">
    <location>
        <begin position="303"/>
        <end position="331"/>
    </location>
</feature>
<dbReference type="InterPro" id="IPR013087">
    <property type="entry name" value="Znf_C2H2_type"/>
</dbReference>
<evidence type="ECO:0000256" key="1">
    <source>
        <dbReference type="PROSITE-ProRule" id="PRU00042"/>
    </source>
</evidence>
<evidence type="ECO:0000256" key="2">
    <source>
        <dbReference type="SAM" id="MobiDB-lite"/>
    </source>
</evidence>
<evidence type="ECO:0000313" key="5">
    <source>
        <dbReference type="Proteomes" id="UP000015453"/>
    </source>
</evidence>
<dbReference type="PANTHER" id="PTHR35744:SF4">
    <property type="entry name" value="OS04G0464600 PROTEIN"/>
    <property type="match status" value="1"/>
</dbReference>
<keyword evidence="1" id="KW-0863">Zinc-finger</keyword>
<sequence length="331" mass="37583">MIESRSCSYSSYLLLLFIGSFGRNSKSRSFSSVNNVAVFWDLNNKPPNSVPPFHAAIRLKKLAQSFGFVKHMIAYANSRPQSKAKKLESCRYIEPKEAYSCGVCGRRFRSNDKMIDHFKQIHEREHSKRTKQIESARGSRRVDLVGKYAFKMEKYKNAARDISIPRPLLGYASEDEVRRAGFLVRPDDDSALWRHVRNMMERRMIECFIIIAAASSHDAAADDCVGILREAKGRRLKTVVVGDSDCAGLKRAADARFSWREVVIGKAGKEAVSVLSRWKDQSVLKGLEWSYDRREIDLDVEPDFFSGEKKGGGGDDDDDGPWWKLEPGMVE</sequence>
<dbReference type="GO" id="GO:0008270">
    <property type="term" value="F:zinc ion binding"/>
    <property type="evidence" value="ECO:0007669"/>
    <property type="project" value="UniProtKB-KW"/>
</dbReference>
<reference evidence="4 5" key="1">
    <citation type="journal article" date="2013" name="BMC Genomics">
        <title>The miniature genome of a carnivorous plant Genlisea aurea contains a low number of genes and short non-coding sequences.</title>
        <authorList>
            <person name="Leushkin E.V."/>
            <person name="Sutormin R.A."/>
            <person name="Nabieva E.R."/>
            <person name="Penin A.A."/>
            <person name="Kondrashov A.S."/>
            <person name="Logacheva M.D."/>
        </authorList>
    </citation>
    <scope>NUCLEOTIDE SEQUENCE [LARGE SCALE GENOMIC DNA]</scope>
</reference>
<proteinExistence type="predicted"/>
<dbReference type="Gene3D" id="3.30.160.60">
    <property type="entry name" value="Classic Zinc Finger"/>
    <property type="match status" value="1"/>
</dbReference>
<dbReference type="SMART" id="SM00355">
    <property type="entry name" value="ZnF_C2H2"/>
    <property type="match status" value="1"/>
</dbReference>
<keyword evidence="1" id="KW-0479">Metal-binding</keyword>
<organism evidence="4 5">
    <name type="scientific">Genlisea aurea</name>
    <dbReference type="NCBI Taxonomy" id="192259"/>
    <lineage>
        <taxon>Eukaryota</taxon>
        <taxon>Viridiplantae</taxon>
        <taxon>Streptophyta</taxon>
        <taxon>Embryophyta</taxon>
        <taxon>Tracheophyta</taxon>
        <taxon>Spermatophyta</taxon>
        <taxon>Magnoliopsida</taxon>
        <taxon>eudicotyledons</taxon>
        <taxon>Gunneridae</taxon>
        <taxon>Pentapetalae</taxon>
        <taxon>asterids</taxon>
        <taxon>lamiids</taxon>
        <taxon>Lamiales</taxon>
        <taxon>Lentibulariaceae</taxon>
        <taxon>Genlisea</taxon>
    </lineage>
</organism>
<dbReference type="OrthoDB" id="3518456at2759"/>
<keyword evidence="5" id="KW-1185">Reference proteome</keyword>
<dbReference type="Proteomes" id="UP000015453">
    <property type="component" value="Unassembled WGS sequence"/>
</dbReference>